<dbReference type="SMART" id="SM00857">
    <property type="entry name" value="Resolvase"/>
    <property type="match status" value="1"/>
</dbReference>
<dbReference type="Gene3D" id="3.40.50.1390">
    <property type="entry name" value="Resolvase, N-terminal catalytic domain"/>
    <property type="match status" value="1"/>
</dbReference>
<evidence type="ECO:0000313" key="3">
    <source>
        <dbReference type="EMBL" id="KEY61148.1"/>
    </source>
</evidence>
<dbReference type="GO" id="GO:0000150">
    <property type="term" value="F:DNA strand exchange activity"/>
    <property type="evidence" value="ECO:0007669"/>
    <property type="project" value="InterPro"/>
</dbReference>
<organism evidence="3 4">
    <name type="scientific">Lactococcus cremoris subsp. cremoris GE214</name>
    <dbReference type="NCBI Taxonomy" id="1415168"/>
    <lineage>
        <taxon>Bacteria</taxon>
        <taxon>Bacillati</taxon>
        <taxon>Bacillota</taxon>
        <taxon>Bacilli</taxon>
        <taxon>Lactobacillales</taxon>
        <taxon>Streptococcaceae</taxon>
        <taxon>Lactococcus</taxon>
        <taxon>Lactococcus cremoris subsp. cremoris</taxon>
    </lineage>
</organism>
<comment type="caution">
    <text evidence="3">The sequence shown here is derived from an EMBL/GenBank/DDBJ whole genome shotgun (WGS) entry which is preliminary data.</text>
</comment>
<feature type="domain" description="Resolvase/invertase-type recombinase catalytic" evidence="1">
    <location>
        <begin position="4"/>
        <end position="152"/>
    </location>
</feature>
<dbReference type="GO" id="GO:0003677">
    <property type="term" value="F:DNA binding"/>
    <property type="evidence" value="ECO:0007669"/>
    <property type="project" value="InterPro"/>
</dbReference>
<dbReference type="SUPFAM" id="SSF53041">
    <property type="entry name" value="Resolvase-like"/>
    <property type="match status" value="1"/>
</dbReference>
<reference evidence="3 4" key="1">
    <citation type="submission" date="2014-06" db="EMBL/GenBank/DDBJ databases">
        <title>Draft genome sequence of the putrescine producing strain Lactococcus lactis subsp cremoris GE214.</title>
        <authorList>
            <person name="Ladero V."/>
            <person name="Linares D.M."/>
            <person name="del Rio B."/>
            <person name="Mayo B."/>
            <person name="Martin M.C."/>
            <person name="Fernandez M."/>
            <person name="Alvarez M.A."/>
        </authorList>
    </citation>
    <scope>NUCLEOTIDE SEQUENCE [LARGE SCALE GENOMIC DNA]</scope>
    <source>
        <strain evidence="3 4">GE214</strain>
    </source>
</reference>
<dbReference type="Gene3D" id="3.90.1750.20">
    <property type="entry name" value="Putative Large Serine Recombinase, Chain B, Domain 2"/>
    <property type="match status" value="1"/>
</dbReference>
<accession>A0A084A769</accession>
<dbReference type="EMBL" id="AZSI01000222">
    <property type="protein sequence ID" value="KEY61148.1"/>
    <property type="molecule type" value="Genomic_DNA"/>
</dbReference>
<dbReference type="PANTHER" id="PTHR30461:SF23">
    <property type="entry name" value="DNA RECOMBINASE-RELATED"/>
    <property type="match status" value="1"/>
</dbReference>
<dbReference type="Pfam" id="PF07508">
    <property type="entry name" value="Recombinase"/>
    <property type="match status" value="1"/>
</dbReference>
<dbReference type="PROSITE" id="PS51737">
    <property type="entry name" value="RECOMBINASE_DNA_BIND"/>
    <property type="match status" value="1"/>
</dbReference>
<dbReference type="CDD" id="cd00338">
    <property type="entry name" value="Ser_Recombinase"/>
    <property type="match status" value="1"/>
</dbReference>
<dbReference type="PROSITE" id="PS51736">
    <property type="entry name" value="RECOMBINASES_3"/>
    <property type="match status" value="1"/>
</dbReference>
<dbReference type="FunFam" id="3.40.50.1390:FF:000009">
    <property type="entry name" value="Recombinase family protein"/>
    <property type="match status" value="1"/>
</dbReference>
<dbReference type="PANTHER" id="PTHR30461">
    <property type="entry name" value="DNA-INVERTASE FROM LAMBDOID PROPHAGE"/>
    <property type="match status" value="1"/>
</dbReference>
<dbReference type="Pfam" id="PF13408">
    <property type="entry name" value="Zn_ribbon_recom"/>
    <property type="match status" value="1"/>
</dbReference>
<dbReference type="InterPro" id="IPR036162">
    <property type="entry name" value="Resolvase-like_N_sf"/>
</dbReference>
<sequence>MTKKVAIYTRVSTTNQAEEGFSIDEQIDRLTKYAEAMGWQVSDTYTDAGFSGAKLERPAMQRLINDIDNKIFDTVLVYKLDRLSRSVRDTLYLVKDVFTKNKIDFISLNESIDTSSAMGSLFLTILSAINEFERENIKERMTMGKLGRAKSGKSMMWAKTAFGYYHNKDTGILEIVPLQATIVEQIFTDYLSGVSLTKLRDKLNEAGHIGKDIPWSYRTLRQTLDNPVYCGYIKFKDSLFEGMHKPIIPYETYLKVQKELEKRQQQTYERNNNPRPFQAKYMLSGMARCGYCGAPLKIVLGHKRKDGSRTMKYQCANRFPRKTKGITVYNDNKKCDSGNYDLSNLENTVIDNLIGFQENNDSLLKIINGNNQPILDTSSFKKQISQIDKKIQKNSDLYLNDFITMDELKDRTDSLQAEKKLLKAKISENKFNDSTDVFELVKTQLGSIPINELSYDNKKKIVNNLVSKVDVTADNVDIIFKFQLA</sequence>
<name>A0A084A769_LACLC</name>
<dbReference type="PATRIC" id="fig|1415168.3.peg.2763"/>
<dbReference type="InterPro" id="IPR011109">
    <property type="entry name" value="DNA_bind_recombinase_dom"/>
</dbReference>
<evidence type="ECO:0000259" key="1">
    <source>
        <dbReference type="PROSITE" id="PS51736"/>
    </source>
</evidence>
<gene>
    <name evidence="3" type="ORF">U725_02712</name>
</gene>
<evidence type="ECO:0000259" key="2">
    <source>
        <dbReference type="PROSITE" id="PS51737"/>
    </source>
</evidence>
<dbReference type="RefSeq" id="WP_042749064.1">
    <property type="nucleotide sequence ID" value="NZ_AZSI01000222.1"/>
</dbReference>
<dbReference type="InterPro" id="IPR006119">
    <property type="entry name" value="Resolv_N"/>
</dbReference>
<dbReference type="AlphaFoldDB" id="A0A084A769"/>
<feature type="domain" description="Recombinase" evidence="2">
    <location>
        <begin position="161"/>
        <end position="266"/>
    </location>
</feature>
<evidence type="ECO:0000313" key="4">
    <source>
        <dbReference type="Proteomes" id="UP000028401"/>
    </source>
</evidence>
<dbReference type="Proteomes" id="UP000028401">
    <property type="component" value="Unassembled WGS sequence"/>
</dbReference>
<dbReference type="Pfam" id="PF00239">
    <property type="entry name" value="Resolvase"/>
    <property type="match status" value="1"/>
</dbReference>
<dbReference type="InterPro" id="IPR025827">
    <property type="entry name" value="Zn_ribbon_recom_dom"/>
</dbReference>
<dbReference type="InterPro" id="IPR050639">
    <property type="entry name" value="SSR_resolvase"/>
</dbReference>
<dbReference type="InterPro" id="IPR038109">
    <property type="entry name" value="DNA_bind_recomb_sf"/>
</dbReference>
<proteinExistence type="predicted"/>
<protein>
    <submittedName>
        <fullName evidence="3">Phage Integrase</fullName>
    </submittedName>
</protein>